<evidence type="ECO:0000259" key="2">
    <source>
        <dbReference type="Pfam" id="PF00561"/>
    </source>
</evidence>
<dbReference type="Pfam" id="PF00561">
    <property type="entry name" value="Abhydrolase_1"/>
    <property type="match status" value="1"/>
</dbReference>
<sequence length="542" mass="60447">MASPGILYVTAQPRPGLPLEQFHEWYNNEHGPTRLRLPEIFTNGLRYQAADGEQPTFLAYYDVKSMPLLETETYTSLRANRSPREAETIGQVDVKRSFWDLVSTRQSSLFMPIEQLTDDEAEGLVLVATEISLKDTANSEAEVRKWCAEEHIEMMSKVPGWLRSRLFRASNHATGKPVSFLILSDYVKENGLDSEDYRVATATQLTQDVFSKYANLPARRRHSLFYIFGPAPQDLDNLSRLQSGSHTTFESPDFKTVTTNDPAPSIRSYVRVQDSLSISYLLEGNPDSKAPTVAFCNSLLTSLHMWDPLVAILKAKRPEYRILRYDTRGRHSIPSPPKPATLDMLADDLDQLLAALRIPKLQTLIGVSMGGATALKFALRHPARLEKFVACDFNAASSPANTNAWKERITVAETALEDGTPGIKKLAGQTVERWFHPATMEKKPDVVRWMTDMVAANDVEGFRYSCQALWDYDMKAQMRGCGVPGMLAVGEGDGKGALVKAMDGFKADLGQDGARLVIVPEAGHLPMCENPAGFWEAIEKWL</sequence>
<dbReference type="InterPro" id="IPR029058">
    <property type="entry name" value="AB_hydrolase_fold"/>
</dbReference>
<gene>
    <name evidence="3" type="ORF">DL764_004356</name>
</gene>
<dbReference type="STRING" id="155417.A0A4V1XB10"/>
<evidence type="ECO:0000313" key="3">
    <source>
        <dbReference type="EMBL" id="RYP04619.1"/>
    </source>
</evidence>
<dbReference type="OrthoDB" id="2851338at2759"/>
<evidence type="ECO:0000313" key="4">
    <source>
        <dbReference type="Proteomes" id="UP000293360"/>
    </source>
</evidence>
<dbReference type="EMBL" id="QJNU01000204">
    <property type="protein sequence ID" value="RYP04619.1"/>
    <property type="molecule type" value="Genomic_DNA"/>
</dbReference>
<dbReference type="Proteomes" id="UP000293360">
    <property type="component" value="Unassembled WGS sequence"/>
</dbReference>
<feature type="domain" description="AB hydrolase-1" evidence="2">
    <location>
        <begin position="291"/>
        <end position="531"/>
    </location>
</feature>
<accession>A0A4V1XB10</accession>
<evidence type="ECO:0000256" key="1">
    <source>
        <dbReference type="ARBA" id="ARBA00008645"/>
    </source>
</evidence>
<proteinExistence type="inferred from homology"/>
<dbReference type="InterPro" id="IPR000073">
    <property type="entry name" value="AB_hydrolase_1"/>
</dbReference>
<protein>
    <recommendedName>
        <fullName evidence="2">AB hydrolase-1 domain-containing protein</fullName>
    </recommendedName>
</protein>
<name>A0A4V1XB10_9PEZI</name>
<comment type="similarity">
    <text evidence="1">Belongs to the AB hydrolase superfamily.</text>
</comment>
<dbReference type="SUPFAM" id="SSF53474">
    <property type="entry name" value="alpha/beta-Hydrolases"/>
    <property type="match status" value="1"/>
</dbReference>
<reference evidence="3 4" key="1">
    <citation type="submission" date="2018-06" db="EMBL/GenBank/DDBJ databases">
        <title>Complete Genomes of Monosporascus.</title>
        <authorList>
            <person name="Robinson A.J."/>
            <person name="Natvig D.O."/>
        </authorList>
    </citation>
    <scope>NUCLEOTIDE SEQUENCE [LARGE SCALE GENOMIC DNA]</scope>
    <source>
        <strain evidence="3 4">CBS 110550</strain>
    </source>
</reference>
<dbReference type="AlphaFoldDB" id="A0A4V1XB10"/>
<comment type="caution">
    <text evidence="3">The sequence shown here is derived from an EMBL/GenBank/DDBJ whole genome shotgun (WGS) entry which is preliminary data.</text>
</comment>
<organism evidence="3 4">
    <name type="scientific">Monosporascus ibericus</name>
    <dbReference type="NCBI Taxonomy" id="155417"/>
    <lineage>
        <taxon>Eukaryota</taxon>
        <taxon>Fungi</taxon>
        <taxon>Dikarya</taxon>
        <taxon>Ascomycota</taxon>
        <taxon>Pezizomycotina</taxon>
        <taxon>Sordariomycetes</taxon>
        <taxon>Xylariomycetidae</taxon>
        <taxon>Xylariales</taxon>
        <taxon>Xylariales incertae sedis</taxon>
        <taxon>Monosporascus</taxon>
    </lineage>
</organism>
<keyword evidence="4" id="KW-1185">Reference proteome</keyword>
<dbReference type="Gene3D" id="3.40.50.1820">
    <property type="entry name" value="alpha/beta hydrolase"/>
    <property type="match status" value="1"/>
</dbReference>
<dbReference type="PANTHER" id="PTHR43039">
    <property type="entry name" value="ESTERASE-RELATED"/>
    <property type="match status" value="1"/>
</dbReference>